<evidence type="ECO:0000256" key="1">
    <source>
        <dbReference type="ARBA" id="ARBA00007637"/>
    </source>
</evidence>
<protein>
    <recommendedName>
        <fullName evidence="2">NAD-dependent epimerase/dehydratase domain-containing protein</fullName>
    </recommendedName>
</protein>
<gene>
    <name evidence="3" type="ORF">ACHAXA_002617</name>
</gene>
<dbReference type="SUPFAM" id="SSF51735">
    <property type="entry name" value="NAD(P)-binding Rossmann-fold domains"/>
    <property type="match status" value="1"/>
</dbReference>
<dbReference type="Pfam" id="PF01370">
    <property type="entry name" value="Epimerase"/>
    <property type="match status" value="1"/>
</dbReference>
<keyword evidence="4" id="KW-1185">Reference proteome</keyword>
<dbReference type="Proteomes" id="UP001530377">
    <property type="component" value="Unassembled WGS sequence"/>
</dbReference>
<reference evidence="3 4" key="1">
    <citation type="submission" date="2024-10" db="EMBL/GenBank/DDBJ databases">
        <title>Updated reference genomes for cyclostephanoid diatoms.</title>
        <authorList>
            <person name="Roberts W.R."/>
            <person name="Alverson A.J."/>
        </authorList>
    </citation>
    <scope>NUCLEOTIDE SEQUENCE [LARGE SCALE GENOMIC DNA]</scope>
    <source>
        <strain evidence="3 4">AJA228-03</strain>
    </source>
</reference>
<dbReference type="InterPro" id="IPR036291">
    <property type="entry name" value="NAD(P)-bd_dom_sf"/>
</dbReference>
<organism evidence="3 4">
    <name type="scientific">Cyclostephanos tholiformis</name>
    <dbReference type="NCBI Taxonomy" id="382380"/>
    <lineage>
        <taxon>Eukaryota</taxon>
        <taxon>Sar</taxon>
        <taxon>Stramenopiles</taxon>
        <taxon>Ochrophyta</taxon>
        <taxon>Bacillariophyta</taxon>
        <taxon>Coscinodiscophyceae</taxon>
        <taxon>Thalassiosirophycidae</taxon>
        <taxon>Stephanodiscales</taxon>
        <taxon>Stephanodiscaceae</taxon>
        <taxon>Cyclostephanos</taxon>
    </lineage>
</organism>
<evidence type="ECO:0000313" key="4">
    <source>
        <dbReference type="Proteomes" id="UP001530377"/>
    </source>
</evidence>
<dbReference type="PANTHER" id="PTHR42687:SF1">
    <property type="entry name" value="L-THREONINE 3-DEHYDROGENASE, MITOCHONDRIAL"/>
    <property type="match status" value="1"/>
</dbReference>
<dbReference type="AlphaFoldDB" id="A0ABD3SCP7"/>
<evidence type="ECO:0000313" key="3">
    <source>
        <dbReference type="EMBL" id="KAL3822302.1"/>
    </source>
</evidence>
<dbReference type="InterPro" id="IPR051225">
    <property type="entry name" value="NAD(P)_epim/dehydratase"/>
</dbReference>
<sequence>MFPVTFQQRECTMMSARTFAILLTTVGGLSASSAFSLRLSHCGGAGSPPHRVYAAAPRISLSMSTPTSSALIVQNKGGGHGELGYQLARNLSSNAKISSITILQDSACNPAKEPFASYSSDLPNVRVVEADLGDESTTAEDIMSLLGGRTYDYVWDNASKGDTGVGKGMVDCAKAWNSRMLVYVSSAGIYKPDGTFPIPETAPVKDTAGQVLYEKYAIESGLPFVSFRPQYIYGRKSNKWDYIDWYFDRIVRGAPLPIPGDGSQKVSLTNSEDVASLLASVLNDEAAAVEQTYFNCGTDRLVTYDEVADMCAKAAGVDEPIVKHYDVSLGKGKFPFRPTDFYVLPTAAMSKLGWEGSKYRLEDDLGWYFEGYLARGGATKEMNFVDDEALLVMG</sequence>
<name>A0ABD3SCP7_9STRA</name>
<evidence type="ECO:0000259" key="2">
    <source>
        <dbReference type="Pfam" id="PF01370"/>
    </source>
</evidence>
<comment type="caution">
    <text evidence="3">The sequence shown here is derived from an EMBL/GenBank/DDBJ whole genome shotgun (WGS) entry which is preliminary data.</text>
</comment>
<proteinExistence type="inferred from homology"/>
<dbReference type="InterPro" id="IPR001509">
    <property type="entry name" value="Epimerase_deHydtase"/>
</dbReference>
<dbReference type="PANTHER" id="PTHR42687">
    <property type="entry name" value="L-THREONINE 3-DEHYDROGENASE"/>
    <property type="match status" value="1"/>
</dbReference>
<comment type="similarity">
    <text evidence="1">Belongs to the NAD(P)-dependent epimerase/dehydratase family.</text>
</comment>
<dbReference type="Gene3D" id="3.40.50.720">
    <property type="entry name" value="NAD(P)-binding Rossmann-like Domain"/>
    <property type="match status" value="1"/>
</dbReference>
<dbReference type="EMBL" id="JALLPB020000069">
    <property type="protein sequence ID" value="KAL3822302.1"/>
    <property type="molecule type" value="Genomic_DNA"/>
</dbReference>
<feature type="domain" description="NAD-dependent epimerase/dehydratase" evidence="2">
    <location>
        <begin position="78"/>
        <end position="297"/>
    </location>
</feature>
<accession>A0ABD3SCP7</accession>